<protein>
    <recommendedName>
        <fullName evidence="2 6">Adenine deaminase</fullName>
        <shortName evidence="6">Adenase</shortName>
        <shortName evidence="6">Adenine aminase</shortName>
        <ecNumber evidence="2 6">3.5.4.2</ecNumber>
    </recommendedName>
</protein>
<dbReference type="OrthoDB" id="9775607at2"/>
<evidence type="ECO:0000313" key="10">
    <source>
        <dbReference type="Proteomes" id="UP000010420"/>
    </source>
</evidence>
<proteinExistence type="inferred from homology"/>
<evidence type="ECO:0000256" key="3">
    <source>
        <dbReference type="ARBA" id="ARBA00022801"/>
    </source>
</evidence>
<dbReference type="eggNOG" id="COG1001">
    <property type="taxonomic scope" value="Bacteria"/>
</dbReference>
<dbReference type="GO" id="GO:0000034">
    <property type="term" value="F:adenine deaminase activity"/>
    <property type="evidence" value="ECO:0007669"/>
    <property type="project" value="UniProtKB-UniRule"/>
</dbReference>
<evidence type="ECO:0000259" key="8">
    <source>
        <dbReference type="Pfam" id="PF13382"/>
    </source>
</evidence>
<evidence type="ECO:0000256" key="2">
    <source>
        <dbReference type="ARBA" id="ARBA00012782"/>
    </source>
</evidence>
<dbReference type="EC" id="3.5.4.2" evidence="2 6"/>
<feature type="domain" description="Amidohydrolase-related" evidence="7">
    <location>
        <begin position="66"/>
        <end position="349"/>
    </location>
</feature>
<dbReference type="HAMAP" id="MF_01518">
    <property type="entry name" value="Adenine_deamin"/>
    <property type="match status" value="1"/>
</dbReference>
<dbReference type="InterPro" id="IPR032466">
    <property type="entry name" value="Metal_Hydrolase"/>
</dbReference>
<evidence type="ECO:0000259" key="7">
    <source>
        <dbReference type="Pfam" id="PF01979"/>
    </source>
</evidence>
<dbReference type="Gene3D" id="2.30.40.10">
    <property type="entry name" value="Urease, subunit C, domain 1"/>
    <property type="match status" value="1"/>
</dbReference>
<dbReference type="GO" id="GO:0006146">
    <property type="term" value="P:adenine catabolic process"/>
    <property type="evidence" value="ECO:0007669"/>
    <property type="project" value="InterPro"/>
</dbReference>
<comment type="caution">
    <text evidence="9">The sequence shown here is derived from an EMBL/GenBank/DDBJ whole genome shotgun (WGS) entry which is preliminary data.</text>
</comment>
<gene>
    <name evidence="6" type="primary">ade</name>
    <name evidence="9" type="ORF">HMPREF0216_03047</name>
</gene>
<dbReference type="CDD" id="cd01295">
    <property type="entry name" value="AdeC"/>
    <property type="match status" value="1"/>
</dbReference>
<dbReference type="Proteomes" id="UP000010420">
    <property type="component" value="Unassembled WGS sequence"/>
</dbReference>
<comment type="catalytic activity">
    <reaction evidence="5 6">
        <text>adenine + H2O + H(+) = hypoxanthine + NH4(+)</text>
        <dbReference type="Rhea" id="RHEA:23688"/>
        <dbReference type="ChEBI" id="CHEBI:15377"/>
        <dbReference type="ChEBI" id="CHEBI:15378"/>
        <dbReference type="ChEBI" id="CHEBI:16708"/>
        <dbReference type="ChEBI" id="CHEBI:17368"/>
        <dbReference type="ChEBI" id="CHEBI:28938"/>
        <dbReference type="EC" id="3.5.4.2"/>
    </reaction>
</comment>
<reference evidence="9 10" key="1">
    <citation type="submission" date="2012-05" db="EMBL/GenBank/DDBJ databases">
        <authorList>
            <person name="Weinstock G."/>
            <person name="Sodergren E."/>
            <person name="Lobos E.A."/>
            <person name="Fulton L."/>
            <person name="Fulton R."/>
            <person name="Courtney L."/>
            <person name="Fronick C."/>
            <person name="O'Laughlin M."/>
            <person name="Godfrey J."/>
            <person name="Wilson R.M."/>
            <person name="Miner T."/>
            <person name="Farmer C."/>
            <person name="Delehaunty K."/>
            <person name="Cordes M."/>
            <person name="Minx P."/>
            <person name="Tomlinson C."/>
            <person name="Chen J."/>
            <person name="Wollam A."/>
            <person name="Pepin K.H."/>
            <person name="Bhonagiri V."/>
            <person name="Zhang X."/>
            <person name="Suruliraj S."/>
            <person name="Warren W."/>
            <person name="Mitreva M."/>
            <person name="Mardis E.R."/>
            <person name="Wilson R.K."/>
        </authorList>
    </citation>
    <scope>NUCLEOTIDE SEQUENCE [LARGE SCALE GENOMIC DNA]</scope>
    <source>
        <strain evidence="9 10">DSM 1785</strain>
    </source>
</reference>
<dbReference type="EMBL" id="AMEZ01000110">
    <property type="protein sequence ID" value="EKY23262.1"/>
    <property type="molecule type" value="Genomic_DNA"/>
</dbReference>
<evidence type="ECO:0000256" key="6">
    <source>
        <dbReference type="HAMAP-Rule" id="MF_01518"/>
    </source>
</evidence>
<accession>L1Q6N2</accession>
<dbReference type="InterPro" id="IPR006680">
    <property type="entry name" value="Amidohydro-rel"/>
</dbReference>
<dbReference type="InterPro" id="IPR026912">
    <property type="entry name" value="Adenine_deam_C"/>
</dbReference>
<dbReference type="PANTHER" id="PTHR11113">
    <property type="entry name" value="N-ACETYLGLUCOSAMINE-6-PHOSPHATE DEACETYLASE"/>
    <property type="match status" value="1"/>
</dbReference>
<dbReference type="HOGENOM" id="CLU_027935_0_0_9"/>
<keyword evidence="10" id="KW-1185">Reference proteome</keyword>
<dbReference type="AlphaFoldDB" id="L1Q6N2"/>
<keyword evidence="4 6" id="KW-0464">Manganese</keyword>
<dbReference type="Gene3D" id="3.20.20.140">
    <property type="entry name" value="Metal-dependent hydrolases"/>
    <property type="match status" value="1"/>
</dbReference>
<evidence type="ECO:0000256" key="5">
    <source>
        <dbReference type="ARBA" id="ARBA00047720"/>
    </source>
</evidence>
<dbReference type="InterPro" id="IPR006679">
    <property type="entry name" value="Adenine_deam"/>
</dbReference>
<dbReference type="RefSeq" id="WP_005215524.1">
    <property type="nucleotide sequence ID" value="NZ_KB291697.1"/>
</dbReference>
<dbReference type="PATRIC" id="fig|545697.3.peg.2991"/>
<evidence type="ECO:0000256" key="4">
    <source>
        <dbReference type="ARBA" id="ARBA00023211"/>
    </source>
</evidence>
<dbReference type="SUPFAM" id="SSF51338">
    <property type="entry name" value="Composite domain of metallo-dependent hydrolases"/>
    <property type="match status" value="1"/>
</dbReference>
<dbReference type="Pfam" id="PF13382">
    <property type="entry name" value="Adenine_deam_C"/>
    <property type="match status" value="1"/>
</dbReference>
<dbReference type="SUPFAM" id="SSF51556">
    <property type="entry name" value="Metallo-dependent hydrolases"/>
    <property type="match status" value="1"/>
</dbReference>
<evidence type="ECO:0000313" key="9">
    <source>
        <dbReference type="EMBL" id="EKY23262.1"/>
    </source>
</evidence>
<dbReference type="PANTHER" id="PTHR11113:SF2">
    <property type="entry name" value="ADENINE DEAMINASE"/>
    <property type="match status" value="1"/>
</dbReference>
<dbReference type="Pfam" id="PF01979">
    <property type="entry name" value="Amidohydro_1"/>
    <property type="match status" value="1"/>
</dbReference>
<dbReference type="InterPro" id="IPR011059">
    <property type="entry name" value="Metal-dep_hydrolase_composite"/>
</dbReference>
<organism evidence="9 10">
    <name type="scientific">Clostridium celatum DSM 1785</name>
    <dbReference type="NCBI Taxonomy" id="545697"/>
    <lineage>
        <taxon>Bacteria</taxon>
        <taxon>Bacillati</taxon>
        <taxon>Bacillota</taxon>
        <taxon>Clostridia</taxon>
        <taxon>Eubacteriales</taxon>
        <taxon>Clostridiaceae</taxon>
        <taxon>Clostridium</taxon>
    </lineage>
</organism>
<comment type="cofactor">
    <cofactor evidence="6">
        <name>Mn(2+)</name>
        <dbReference type="ChEBI" id="CHEBI:29035"/>
    </cofactor>
</comment>
<evidence type="ECO:0000256" key="1">
    <source>
        <dbReference type="ARBA" id="ARBA00006773"/>
    </source>
</evidence>
<dbReference type="STRING" id="545697.HMPREF0216_03047"/>
<name>L1Q6N2_9CLOT</name>
<comment type="similarity">
    <text evidence="1 6">Belongs to the metallo-dependent hydrolases superfamily. Adenine deaminase family.</text>
</comment>
<dbReference type="NCBIfam" id="TIGR01178">
    <property type="entry name" value="ade"/>
    <property type="match status" value="1"/>
</dbReference>
<sequence>MEKDILIANIKASNKVIPCDLVIKNISVVDVFQCDTFICDVAVKNGYIVGLGEYSGKIEIDGTNKFICPGLIDSHAHIESSMLTPNEYYKAALMHGVTSLIADPHEIANVLGVSGIKFMIDSSKNIPFDFYFMLPSCVPATSFENSGAVLNSNDLKPLYSDSNVIGLAEVMDYPAVANCNEDMIDKLFDAISNNYTIDGHGAGLNTHAINVYTTANIKTDHECCTTDELIEKVRRGMYVLIREGTVAKNLNILSKATSIFNSRRLCLCTDDKHIDDLFEEGSIDHSIRMLINNGIKPEIAIQMATLNSAECYKLKNKGAIAPSYIADFIILDDLNTFKINSVYKNGNLVSSSNKLINIPSDNNIDATFHSSFNIPTLTNDSFKIDIKDKKVLNVIELIPNKLESIHLKVNINELNIKNEFTSLNDDRDLLKISVIERHKGTNNIGLGILKGLALKSGAIATTITHDSHNLIVCGTNDEDMVFAANELKNLNGGIIVVKDKKVVSHITLEIAGLITSKKSDEVIENLSKLNKAVSLVAPNITFNPFLTLSFLALPVIPDIKITDKGLFDVKNFKFIDVCE</sequence>
<feature type="domain" description="Adenine deaminase C-terminal" evidence="8">
    <location>
        <begin position="411"/>
        <end position="573"/>
    </location>
</feature>
<keyword evidence="3 6" id="KW-0378">Hydrolase</keyword>